<gene>
    <name evidence="1" type="ORF">HYFRA_00001922</name>
</gene>
<comment type="caution">
    <text evidence="1">The sequence shown here is derived from an EMBL/GenBank/DDBJ whole genome shotgun (WGS) entry which is preliminary data.</text>
</comment>
<dbReference type="AlphaFoldDB" id="A0A9N9PMD0"/>
<dbReference type="Proteomes" id="UP000696280">
    <property type="component" value="Unassembled WGS sequence"/>
</dbReference>
<name>A0A9N9PMD0_9HELO</name>
<proteinExistence type="predicted"/>
<keyword evidence="2" id="KW-1185">Reference proteome</keyword>
<reference evidence="1" key="1">
    <citation type="submission" date="2021-07" db="EMBL/GenBank/DDBJ databases">
        <authorList>
            <person name="Durling M."/>
        </authorList>
    </citation>
    <scope>NUCLEOTIDE SEQUENCE</scope>
</reference>
<evidence type="ECO:0000313" key="1">
    <source>
        <dbReference type="EMBL" id="CAG8948800.1"/>
    </source>
</evidence>
<protein>
    <submittedName>
        <fullName evidence="1">Uncharacterized protein</fullName>
    </submittedName>
</protein>
<organism evidence="1 2">
    <name type="scientific">Hymenoscyphus fraxineus</name>
    <dbReference type="NCBI Taxonomy" id="746836"/>
    <lineage>
        <taxon>Eukaryota</taxon>
        <taxon>Fungi</taxon>
        <taxon>Dikarya</taxon>
        <taxon>Ascomycota</taxon>
        <taxon>Pezizomycotina</taxon>
        <taxon>Leotiomycetes</taxon>
        <taxon>Helotiales</taxon>
        <taxon>Helotiaceae</taxon>
        <taxon>Hymenoscyphus</taxon>
    </lineage>
</organism>
<sequence>MYAGASFTPSSHDVPVHFRNTPIKALLVGPRVSRGKLASSAVVFADHLLAPELNNWSINLPIGCRDAESMG</sequence>
<dbReference type="EMBL" id="CAJVRL010000001">
    <property type="protein sequence ID" value="CAG8948800.1"/>
    <property type="molecule type" value="Genomic_DNA"/>
</dbReference>
<accession>A0A9N9PMD0</accession>
<evidence type="ECO:0000313" key="2">
    <source>
        <dbReference type="Proteomes" id="UP000696280"/>
    </source>
</evidence>